<evidence type="ECO:0000313" key="2">
    <source>
        <dbReference type="Proteomes" id="UP000268908"/>
    </source>
</evidence>
<keyword evidence="2" id="KW-1185">Reference proteome</keyword>
<organism evidence="1 2">
    <name type="scientific">Sulfurisoma sediminicola</name>
    <dbReference type="NCBI Taxonomy" id="1381557"/>
    <lineage>
        <taxon>Bacteria</taxon>
        <taxon>Pseudomonadati</taxon>
        <taxon>Pseudomonadota</taxon>
        <taxon>Betaproteobacteria</taxon>
        <taxon>Nitrosomonadales</taxon>
        <taxon>Sterolibacteriaceae</taxon>
        <taxon>Sulfurisoma</taxon>
    </lineage>
</organism>
<comment type="caution">
    <text evidence="1">The sequence shown here is derived from an EMBL/GenBank/DDBJ whole genome shotgun (WGS) entry which is preliminary data.</text>
</comment>
<proteinExistence type="predicted"/>
<dbReference type="EMBL" id="RCCI01000005">
    <property type="protein sequence ID" value="RLJ64818.1"/>
    <property type="molecule type" value="Genomic_DNA"/>
</dbReference>
<accession>A0A497XFA1</accession>
<gene>
    <name evidence="1" type="ORF">DFR35_1466</name>
</gene>
<reference evidence="1 2" key="1">
    <citation type="submission" date="2018-10" db="EMBL/GenBank/DDBJ databases">
        <title>Genomic Encyclopedia of Type Strains, Phase IV (KMG-IV): sequencing the most valuable type-strain genomes for metagenomic binning, comparative biology and taxonomic classification.</title>
        <authorList>
            <person name="Goeker M."/>
        </authorList>
    </citation>
    <scope>NUCLEOTIDE SEQUENCE [LARGE SCALE GENOMIC DNA]</scope>
    <source>
        <strain evidence="1 2">DSM 26916</strain>
    </source>
</reference>
<sequence>MPKKLSLMQSAGIAAVLLVLFLPLPHRIAPAWSLRLVDNAGMPQAGVPTVQTWQHPLFQPDEREETLRSDAQGRVTFPERQAWGIGAVHGYRALAKAFGVGLVSGFGPVVWVHARVSAERSGANLYVSGQTPPDTIVIHRDGVCPADDLPAPATK</sequence>
<protein>
    <submittedName>
        <fullName evidence="1">Uncharacterized protein</fullName>
    </submittedName>
</protein>
<dbReference type="AlphaFoldDB" id="A0A497XFA1"/>
<dbReference type="Proteomes" id="UP000268908">
    <property type="component" value="Unassembled WGS sequence"/>
</dbReference>
<evidence type="ECO:0000313" key="1">
    <source>
        <dbReference type="EMBL" id="RLJ64818.1"/>
    </source>
</evidence>
<name>A0A497XFA1_9PROT</name>
<dbReference type="RefSeq" id="WP_121241149.1">
    <property type="nucleotide sequence ID" value="NZ_BHVV01000006.1"/>
</dbReference>